<dbReference type="Proteomes" id="UP000308133">
    <property type="component" value="Unassembled WGS sequence"/>
</dbReference>
<dbReference type="InterPro" id="IPR011333">
    <property type="entry name" value="SKP1/BTB/POZ_sf"/>
</dbReference>
<dbReference type="Gene3D" id="3.30.710.10">
    <property type="entry name" value="Potassium Channel Kv1.1, Chain A"/>
    <property type="match status" value="1"/>
</dbReference>
<feature type="region of interest" description="Disordered" evidence="1">
    <location>
        <begin position="1"/>
        <end position="62"/>
    </location>
</feature>
<sequence length="338" mass="36828">MAPVRRMASQGSHKGRPARATARNAAAAASSSKSRKTNGVQKNVFSHANNKAKKRPGYPSHFTNAVQDAITSENKQALVRTEKNSPAILAGPSVYSQVIKIQIGADSNTAQFMYGHPDFLARSSELLAREIGKLNGDFTDSNNTITLTSIDSAAAEFFMNFIYSGVANPFHYMAAPPPNPTTEQLIELYFTSHDFEAPPVANAIITHFYAERQSRSLFIVKHIKRIFFLDGKGKCPQDCQLALFAQCWLAMHFGMQGLSLFNKVHVLGAFGMLVTRVRNHVEDDQLWSKVQLGDFLQQAPKAIASGKQAGQLQISSEDETDGSAGGPSEDETGGHPTL</sequence>
<gene>
    <name evidence="2" type="ORF">C1H76_1216</name>
</gene>
<reference evidence="2 3" key="1">
    <citation type="submission" date="2018-02" db="EMBL/GenBank/DDBJ databases">
        <title>Draft genome sequences of Elsinoe sp., causing black scab on jojoba.</title>
        <authorList>
            <person name="Stodart B."/>
            <person name="Jeffress S."/>
            <person name="Ash G."/>
            <person name="Arun Chinnappa K."/>
        </authorList>
    </citation>
    <scope>NUCLEOTIDE SEQUENCE [LARGE SCALE GENOMIC DNA]</scope>
    <source>
        <strain evidence="2 3">Hillstone_2</strain>
    </source>
</reference>
<proteinExistence type="predicted"/>
<comment type="caution">
    <text evidence="2">The sequence shown here is derived from an EMBL/GenBank/DDBJ whole genome shotgun (WGS) entry which is preliminary data.</text>
</comment>
<name>A0A4U7BDR1_9PEZI</name>
<evidence type="ECO:0008006" key="4">
    <source>
        <dbReference type="Google" id="ProtNLM"/>
    </source>
</evidence>
<evidence type="ECO:0000256" key="1">
    <source>
        <dbReference type="SAM" id="MobiDB-lite"/>
    </source>
</evidence>
<feature type="compositionally biased region" description="Low complexity" evidence="1">
    <location>
        <begin position="18"/>
        <end position="32"/>
    </location>
</feature>
<accession>A0A4U7BDR1</accession>
<organism evidence="2 3">
    <name type="scientific">Elsinoe australis</name>
    <dbReference type="NCBI Taxonomy" id="40998"/>
    <lineage>
        <taxon>Eukaryota</taxon>
        <taxon>Fungi</taxon>
        <taxon>Dikarya</taxon>
        <taxon>Ascomycota</taxon>
        <taxon>Pezizomycotina</taxon>
        <taxon>Dothideomycetes</taxon>
        <taxon>Dothideomycetidae</taxon>
        <taxon>Myriangiales</taxon>
        <taxon>Elsinoaceae</taxon>
        <taxon>Elsinoe</taxon>
    </lineage>
</organism>
<dbReference type="EMBL" id="PTQR01000012">
    <property type="protein sequence ID" value="TKX26684.1"/>
    <property type="molecule type" value="Genomic_DNA"/>
</dbReference>
<evidence type="ECO:0000313" key="2">
    <source>
        <dbReference type="EMBL" id="TKX26684.1"/>
    </source>
</evidence>
<feature type="region of interest" description="Disordered" evidence="1">
    <location>
        <begin position="306"/>
        <end position="338"/>
    </location>
</feature>
<feature type="compositionally biased region" description="Polar residues" evidence="1">
    <location>
        <begin position="39"/>
        <end position="49"/>
    </location>
</feature>
<evidence type="ECO:0000313" key="3">
    <source>
        <dbReference type="Proteomes" id="UP000308133"/>
    </source>
</evidence>
<protein>
    <recommendedName>
        <fullName evidence="4">BTB domain-containing protein</fullName>
    </recommendedName>
</protein>
<dbReference type="AlphaFoldDB" id="A0A4U7BDR1"/>